<organism evidence="2">
    <name type="scientific">freshwater metagenome</name>
    <dbReference type="NCBI Taxonomy" id="449393"/>
    <lineage>
        <taxon>unclassified sequences</taxon>
        <taxon>metagenomes</taxon>
        <taxon>ecological metagenomes</taxon>
    </lineage>
</organism>
<name>A0A6J6P2H5_9ZZZZ</name>
<accession>A0A6J6P2H5</accession>
<gene>
    <name evidence="2" type="ORF">UFOPK2602_00155</name>
    <name evidence="3" type="ORF">UFOPK2806_00164</name>
    <name evidence="4" type="ORF">UFOPK4306_02256</name>
</gene>
<protein>
    <submittedName>
        <fullName evidence="2">Unannotated protein</fullName>
    </submittedName>
</protein>
<evidence type="ECO:0000313" key="2">
    <source>
        <dbReference type="EMBL" id="CAB4693470.1"/>
    </source>
</evidence>
<dbReference type="EMBL" id="CAEZXX010000004">
    <property type="protein sequence ID" value="CAB4693470.1"/>
    <property type="molecule type" value="Genomic_DNA"/>
</dbReference>
<dbReference type="Pfam" id="PF13826">
    <property type="entry name" value="Monooxy_af470-like"/>
    <property type="match status" value="1"/>
</dbReference>
<sequence>MAAMNKGRYSADVGADGKVLFLIGMRINQLWRFWKWLPVFVAMPRMLIELQKNSSLGLVGKPRTYLSGRTVLVWQYWASFEQLEAYSKSQAAQHLPAWRSFNRKVRDNGSVGIFHETIMLSDATVETVYGNMPAFGLAAVTGAVPAGRRGQTARTRLTGAASEAPAVDPY</sequence>
<dbReference type="AlphaFoldDB" id="A0A6J6P2H5"/>
<evidence type="ECO:0000313" key="4">
    <source>
        <dbReference type="EMBL" id="CAB5068012.1"/>
    </source>
</evidence>
<evidence type="ECO:0000256" key="1">
    <source>
        <dbReference type="SAM" id="MobiDB-lite"/>
    </source>
</evidence>
<proteinExistence type="predicted"/>
<feature type="region of interest" description="Disordered" evidence="1">
    <location>
        <begin position="148"/>
        <end position="170"/>
    </location>
</feature>
<dbReference type="EMBL" id="CAEZYY010000001">
    <property type="protein sequence ID" value="CAB4737769.1"/>
    <property type="molecule type" value="Genomic_DNA"/>
</dbReference>
<evidence type="ECO:0000313" key="3">
    <source>
        <dbReference type="EMBL" id="CAB4737769.1"/>
    </source>
</evidence>
<reference evidence="2" key="1">
    <citation type="submission" date="2020-05" db="EMBL/GenBank/DDBJ databases">
        <authorList>
            <person name="Chiriac C."/>
            <person name="Salcher M."/>
            <person name="Ghai R."/>
            <person name="Kavagutti S V."/>
        </authorList>
    </citation>
    <scope>NUCLEOTIDE SEQUENCE</scope>
</reference>
<dbReference type="InterPro" id="IPR025444">
    <property type="entry name" value="Monooxy_af470"/>
</dbReference>
<dbReference type="EMBL" id="CAFBQP010000123">
    <property type="protein sequence ID" value="CAB5068012.1"/>
    <property type="molecule type" value="Genomic_DNA"/>
</dbReference>